<evidence type="ECO:0000313" key="4">
    <source>
        <dbReference type="EMBL" id="KAK0509368.1"/>
    </source>
</evidence>
<keyword evidence="5" id="KW-1185">Reference proteome</keyword>
<dbReference type="InterPro" id="IPR036291">
    <property type="entry name" value="NAD(P)-bd_dom_sf"/>
</dbReference>
<evidence type="ECO:0000256" key="3">
    <source>
        <dbReference type="RuleBase" id="RU000363"/>
    </source>
</evidence>
<dbReference type="InterPro" id="IPR002347">
    <property type="entry name" value="SDR_fam"/>
</dbReference>
<accession>A0AA39UYZ6</accession>
<dbReference type="CDD" id="cd05374">
    <property type="entry name" value="17beta-HSD-like_SDR_c"/>
    <property type="match status" value="1"/>
</dbReference>
<dbReference type="InterPro" id="IPR051911">
    <property type="entry name" value="SDR_oxidoreductase"/>
</dbReference>
<evidence type="ECO:0000256" key="1">
    <source>
        <dbReference type="ARBA" id="ARBA00006484"/>
    </source>
</evidence>
<gene>
    <name evidence="4" type="ORF">JMJ35_007762</name>
</gene>
<evidence type="ECO:0000313" key="5">
    <source>
        <dbReference type="Proteomes" id="UP001166286"/>
    </source>
</evidence>
<keyword evidence="2" id="KW-0560">Oxidoreductase</keyword>
<reference evidence="4" key="1">
    <citation type="submission" date="2023-03" db="EMBL/GenBank/DDBJ databases">
        <title>Complete genome of Cladonia borealis.</title>
        <authorList>
            <person name="Park H."/>
        </authorList>
    </citation>
    <scope>NUCLEOTIDE SEQUENCE</scope>
    <source>
        <strain evidence="4">ANT050790</strain>
    </source>
</reference>
<evidence type="ECO:0000256" key="2">
    <source>
        <dbReference type="ARBA" id="ARBA00023002"/>
    </source>
</evidence>
<dbReference type="PANTHER" id="PTHR43976:SF16">
    <property type="entry name" value="SHORT-CHAIN DEHYDROGENASE_REDUCTASE FAMILY PROTEIN"/>
    <property type="match status" value="1"/>
</dbReference>
<name>A0AA39UYZ6_9LECA</name>
<comment type="similarity">
    <text evidence="1 3">Belongs to the short-chain dehydrogenases/reductases (SDR) family.</text>
</comment>
<dbReference type="PRINTS" id="PR00080">
    <property type="entry name" value="SDRFAMILY"/>
</dbReference>
<dbReference type="EMBL" id="JAFEKC020000018">
    <property type="protein sequence ID" value="KAK0509368.1"/>
    <property type="molecule type" value="Genomic_DNA"/>
</dbReference>
<dbReference type="SUPFAM" id="SSF51735">
    <property type="entry name" value="NAD(P)-binding Rossmann-fold domains"/>
    <property type="match status" value="1"/>
</dbReference>
<dbReference type="Pfam" id="PF00106">
    <property type="entry name" value="adh_short"/>
    <property type="match status" value="1"/>
</dbReference>
<dbReference type="Proteomes" id="UP001166286">
    <property type="component" value="Unassembled WGS sequence"/>
</dbReference>
<organism evidence="4 5">
    <name type="scientific">Cladonia borealis</name>
    <dbReference type="NCBI Taxonomy" id="184061"/>
    <lineage>
        <taxon>Eukaryota</taxon>
        <taxon>Fungi</taxon>
        <taxon>Dikarya</taxon>
        <taxon>Ascomycota</taxon>
        <taxon>Pezizomycotina</taxon>
        <taxon>Lecanoromycetes</taxon>
        <taxon>OSLEUM clade</taxon>
        <taxon>Lecanoromycetidae</taxon>
        <taxon>Lecanorales</taxon>
        <taxon>Lecanorineae</taxon>
        <taxon>Cladoniaceae</taxon>
        <taxon>Cladonia</taxon>
    </lineage>
</organism>
<dbReference type="PRINTS" id="PR00081">
    <property type="entry name" value="GDHRDH"/>
</dbReference>
<dbReference type="GO" id="GO:0016491">
    <property type="term" value="F:oxidoreductase activity"/>
    <property type="evidence" value="ECO:0007669"/>
    <property type="project" value="UniProtKB-KW"/>
</dbReference>
<comment type="caution">
    <text evidence="4">The sequence shown here is derived from an EMBL/GenBank/DDBJ whole genome shotgun (WGS) entry which is preliminary data.</text>
</comment>
<dbReference type="PANTHER" id="PTHR43976">
    <property type="entry name" value="SHORT CHAIN DEHYDROGENASE"/>
    <property type="match status" value="1"/>
</dbReference>
<sequence>MTSTKQTWLITGCSSGLGEAITYAALRRGDNVIATARNGVQRLQALKEAGAATLDLDIQAPQAELDFIIKEALKIYGGIDVLVNNAAYCEVGVLEELSHERLVSAFHTNFFGAVNLTRSLLPHLRSKQSGSLVYLGSMGAYIGEYASVPYISTKGALESFIECVSMDVSPFNIKCMLAILGEFRTNIYSDTKVAFAPTTIDDYAGIQAAVKDGLKKAHQAQPGDPEKAAERLVDVVKGQGGAEGRPMPKRLVIGADAFQVIRNKCQMMLKVCDEWEEFGTNTNYDGVVGGGFVGSVS</sequence>
<protein>
    <submittedName>
        <fullName evidence="4">Uncharacterized protein</fullName>
    </submittedName>
</protein>
<proteinExistence type="inferred from homology"/>
<dbReference type="Gene3D" id="3.40.50.720">
    <property type="entry name" value="NAD(P)-binding Rossmann-like Domain"/>
    <property type="match status" value="1"/>
</dbReference>
<dbReference type="AlphaFoldDB" id="A0AA39UYZ6"/>